<accession>W9C739</accession>
<comment type="caution">
    <text evidence="2">The sequence shown here is derived from an EMBL/GenBank/DDBJ whole genome shotgun (WGS) entry which is preliminary data.</text>
</comment>
<dbReference type="HOGENOM" id="CLU_1001708_0_0_1"/>
<gene>
    <name evidence="2" type="ORF">SBOR_9256</name>
</gene>
<feature type="compositionally biased region" description="Polar residues" evidence="1">
    <location>
        <begin position="215"/>
        <end position="228"/>
    </location>
</feature>
<keyword evidence="3" id="KW-1185">Reference proteome</keyword>
<protein>
    <submittedName>
        <fullName evidence="2">Uncharacterized protein</fullName>
    </submittedName>
</protein>
<dbReference type="AlphaFoldDB" id="W9C739"/>
<dbReference type="OrthoDB" id="10578627at2759"/>
<evidence type="ECO:0000313" key="3">
    <source>
        <dbReference type="Proteomes" id="UP000019487"/>
    </source>
</evidence>
<organism evidence="2 3">
    <name type="scientific">Sclerotinia borealis (strain F-4128)</name>
    <dbReference type="NCBI Taxonomy" id="1432307"/>
    <lineage>
        <taxon>Eukaryota</taxon>
        <taxon>Fungi</taxon>
        <taxon>Dikarya</taxon>
        <taxon>Ascomycota</taxon>
        <taxon>Pezizomycotina</taxon>
        <taxon>Leotiomycetes</taxon>
        <taxon>Helotiales</taxon>
        <taxon>Sclerotiniaceae</taxon>
        <taxon>Sclerotinia</taxon>
    </lineage>
</organism>
<dbReference type="EMBL" id="AYSA01000640">
    <property type="protein sequence ID" value="ESZ90365.1"/>
    <property type="molecule type" value="Genomic_DNA"/>
</dbReference>
<evidence type="ECO:0000313" key="2">
    <source>
        <dbReference type="EMBL" id="ESZ90365.1"/>
    </source>
</evidence>
<sequence>MVPSNPRVSDDSEPNLPGYNRYTAARGPDFRTLPLSVPGRYTTHTLPITGAASYKSNTVWTPANYPWTSSRDSDAIYASIPRTLNPPEPPLPPSNQEYSAASNTNQIAPPLPVAAARAENFSRARGIHGPSRLSREVFANDYKYRGQSSNENATRSSNYNSASLAGLGEPIQHEYSNNHRKRSIKYAYITPDNPISLDSSSSTSTSPSRDERSTGQSTDISYQSAGSTNKDRSPAQRATERLWAMMYQDNPTARGKDLTLIAREGSELETQAEEDRKN</sequence>
<feature type="compositionally biased region" description="Low complexity" evidence="1">
    <location>
        <begin position="196"/>
        <end position="207"/>
    </location>
</feature>
<feature type="region of interest" description="Disordered" evidence="1">
    <location>
        <begin position="191"/>
        <end position="278"/>
    </location>
</feature>
<feature type="region of interest" description="Disordered" evidence="1">
    <location>
        <begin position="1"/>
        <end position="39"/>
    </location>
</feature>
<evidence type="ECO:0000256" key="1">
    <source>
        <dbReference type="SAM" id="MobiDB-lite"/>
    </source>
</evidence>
<proteinExistence type="predicted"/>
<dbReference type="Proteomes" id="UP000019487">
    <property type="component" value="Unassembled WGS sequence"/>
</dbReference>
<reference evidence="2 3" key="1">
    <citation type="journal article" date="2014" name="Genome Announc.">
        <title>Draft genome sequence of Sclerotinia borealis, a psychrophilic plant pathogenic fungus.</title>
        <authorList>
            <person name="Mardanov A.V."/>
            <person name="Beletsky A.V."/>
            <person name="Kadnikov V.V."/>
            <person name="Ignatov A.N."/>
            <person name="Ravin N.V."/>
        </authorList>
    </citation>
    <scope>NUCLEOTIDE SEQUENCE [LARGE SCALE GENOMIC DNA]</scope>
    <source>
        <strain evidence="3">F-4157</strain>
    </source>
</reference>
<name>W9C739_SCLBF</name>
<feature type="compositionally biased region" description="Basic and acidic residues" evidence="1">
    <location>
        <begin position="229"/>
        <end position="240"/>
    </location>
</feature>